<dbReference type="CDD" id="cd00609">
    <property type="entry name" value="AAT_like"/>
    <property type="match status" value="1"/>
</dbReference>
<dbReference type="Gene3D" id="3.90.1150.10">
    <property type="entry name" value="Aspartate Aminotransferase, domain 1"/>
    <property type="match status" value="1"/>
</dbReference>
<dbReference type="PROSITE" id="PS50949">
    <property type="entry name" value="HTH_GNTR"/>
    <property type="match status" value="1"/>
</dbReference>
<dbReference type="InterPro" id="IPR051446">
    <property type="entry name" value="HTH_trans_reg/aminotransferase"/>
</dbReference>
<dbReference type="Gene3D" id="1.10.10.10">
    <property type="entry name" value="Winged helix-like DNA-binding domain superfamily/Winged helix DNA-binding domain"/>
    <property type="match status" value="1"/>
</dbReference>
<dbReference type="Proteomes" id="UP001317705">
    <property type="component" value="Chromosome"/>
</dbReference>
<dbReference type="Gene3D" id="3.40.640.10">
    <property type="entry name" value="Type I PLP-dependent aspartate aminotransferase-like (Major domain)"/>
    <property type="match status" value="1"/>
</dbReference>
<dbReference type="SUPFAM" id="SSF53383">
    <property type="entry name" value="PLP-dependent transferases"/>
    <property type="match status" value="1"/>
</dbReference>
<dbReference type="InterPro" id="IPR015422">
    <property type="entry name" value="PyrdxlP-dep_Trfase_small"/>
</dbReference>
<proteinExistence type="inferred from homology"/>
<dbReference type="SUPFAM" id="SSF46785">
    <property type="entry name" value="Winged helix' DNA-binding domain"/>
    <property type="match status" value="1"/>
</dbReference>
<dbReference type="InterPro" id="IPR000524">
    <property type="entry name" value="Tscrpt_reg_HTH_GntR"/>
</dbReference>
<keyword evidence="3" id="KW-0805">Transcription regulation</keyword>
<dbReference type="PANTHER" id="PTHR46577">
    <property type="entry name" value="HTH-TYPE TRANSCRIPTIONAL REGULATORY PROTEIN GABR"/>
    <property type="match status" value="1"/>
</dbReference>
<dbReference type="SMART" id="SM00345">
    <property type="entry name" value="HTH_GNTR"/>
    <property type="match status" value="1"/>
</dbReference>
<feature type="domain" description="HTH gntR-type" evidence="6">
    <location>
        <begin position="12"/>
        <end position="80"/>
    </location>
</feature>
<organism evidence="7 8">
    <name type="scientific">Geotalea uraniireducens</name>
    <dbReference type="NCBI Taxonomy" id="351604"/>
    <lineage>
        <taxon>Bacteria</taxon>
        <taxon>Pseudomonadati</taxon>
        <taxon>Thermodesulfobacteriota</taxon>
        <taxon>Desulfuromonadia</taxon>
        <taxon>Geobacterales</taxon>
        <taxon>Geobacteraceae</taxon>
        <taxon>Geotalea</taxon>
    </lineage>
</organism>
<keyword evidence="4" id="KW-0238">DNA-binding</keyword>
<gene>
    <name evidence="7" type="ORF">GURASL_00210</name>
</gene>
<dbReference type="InterPro" id="IPR015421">
    <property type="entry name" value="PyrdxlP-dep_Trfase_major"/>
</dbReference>
<dbReference type="InterPro" id="IPR036388">
    <property type="entry name" value="WH-like_DNA-bd_sf"/>
</dbReference>
<dbReference type="Pfam" id="PF00392">
    <property type="entry name" value="GntR"/>
    <property type="match status" value="1"/>
</dbReference>
<dbReference type="InterPro" id="IPR004839">
    <property type="entry name" value="Aminotransferase_I/II_large"/>
</dbReference>
<evidence type="ECO:0000256" key="1">
    <source>
        <dbReference type="ARBA" id="ARBA00005384"/>
    </source>
</evidence>
<evidence type="ECO:0000259" key="6">
    <source>
        <dbReference type="PROSITE" id="PS50949"/>
    </source>
</evidence>
<dbReference type="EMBL" id="AP027151">
    <property type="protein sequence ID" value="BDV41098.1"/>
    <property type="molecule type" value="Genomic_DNA"/>
</dbReference>
<dbReference type="Pfam" id="PF00155">
    <property type="entry name" value="Aminotran_1_2"/>
    <property type="match status" value="1"/>
</dbReference>
<protein>
    <submittedName>
        <fullName evidence="7">GntR family transcriptional regulator</fullName>
    </submittedName>
</protein>
<evidence type="ECO:0000256" key="2">
    <source>
        <dbReference type="ARBA" id="ARBA00022898"/>
    </source>
</evidence>
<evidence type="ECO:0000256" key="5">
    <source>
        <dbReference type="ARBA" id="ARBA00023163"/>
    </source>
</evidence>
<comment type="similarity">
    <text evidence="1">In the C-terminal section; belongs to the class-I pyridoxal-phosphate-dependent aminotransferase family.</text>
</comment>
<keyword evidence="2" id="KW-0663">Pyridoxal phosphate</keyword>
<evidence type="ECO:0000313" key="7">
    <source>
        <dbReference type="EMBL" id="BDV41098.1"/>
    </source>
</evidence>
<dbReference type="PANTHER" id="PTHR46577:SF2">
    <property type="entry name" value="TRANSCRIPTIONAL REGULATORY PROTEIN"/>
    <property type="match status" value="1"/>
</dbReference>
<reference evidence="7 8" key="1">
    <citation type="submission" date="2022-12" db="EMBL/GenBank/DDBJ databases">
        <title>Polyphasic characterization of Geotalea uranireducens NIT-SL11 newly isolated from a complex of sewage sludge and microbially reduced graphene oxide.</title>
        <authorList>
            <person name="Xie L."/>
            <person name="Yoshida N."/>
            <person name="Meng L."/>
        </authorList>
    </citation>
    <scope>NUCLEOTIDE SEQUENCE [LARGE SCALE GENOMIC DNA]</scope>
    <source>
        <strain evidence="7 8">NIT-SL11</strain>
    </source>
</reference>
<evidence type="ECO:0000256" key="3">
    <source>
        <dbReference type="ARBA" id="ARBA00023015"/>
    </source>
</evidence>
<dbReference type="CDD" id="cd07377">
    <property type="entry name" value="WHTH_GntR"/>
    <property type="match status" value="1"/>
</dbReference>
<keyword evidence="5" id="KW-0804">Transcription</keyword>
<dbReference type="InterPro" id="IPR015424">
    <property type="entry name" value="PyrdxlP-dep_Trfase"/>
</dbReference>
<dbReference type="InterPro" id="IPR036390">
    <property type="entry name" value="WH_DNA-bd_sf"/>
</dbReference>
<sequence>MRMSSPSTVAKTPLYETVASRIAQSITEGTFRPGDKIPSVRTLSRQFQVSLTTVLEAYTLLEDRGLIDARPQSGYYVRARFPVVTPEPGISAPQLSPTGVSTGELAMLVLRDTRNPDLVPLGAAIPNPALLPVERLNRMLATESRRHGIASVSYEIPPGCEKLRVQIAQRMLTAGCAVSPDRLVTTSGCVEAVVLSLRAICRPGDTVAVESPVYYNFLQAIDLLDLRALEIPSHPRHGMSLDALRYALDHNPIRACMVIANFNNPLGSLMPDEYKKELVELLVARDIPLIEDDIYGDLSFAPNRPRMAKAYDRSGMVLLCSSFSKTLAPGYRVGWVAPGRFQTEIERLKGITNIATSTPPQLAVAEFLANGGYDHHVRRIRRVYARQMVQMAEAVGRTFPAGTRVTRPEGGFVLWVECPPTVDSLLLYEQALRAGITIAPGPIFSATGKYRNCIRLNAAYWDERVENAISTLGQLAAAMS</sequence>
<evidence type="ECO:0000256" key="4">
    <source>
        <dbReference type="ARBA" id="ARBA00023125"/>
    </source>
</evidence>
<keyword evidence="8" id="KW-1185">Reference proteome</keyword>
<evidence type="ECO:0000313" key="8">
    <source>
        <dbReference type="Proteomes" id="UP001317705"/>
    </source>
</evidence>
<dbReference type="RefSeq" id="WP_282001046.1">
    <property type="nucleotide sequence ID" value="NZ_AP027151.1"/>
</dbReference>
<name>A0ABN6VM62_9BACT</name>
<accession>A0ABN6VM62</accession>